<evidence type="ECO:0000256" key="7">
    <source>
        <dbReference type="SAM" id="Phobius"/>
    </source>
</evidence>
<feature type="transmembrane region" description="Helical" evidence="7">
    <location>
        <begin position="481"/>
        <end position="501"/>
    </location>
</feature>
<keyword evidence="10" id="KW-1185">Reference proteome</keyword>
<feature type="transmembrane region" description="Helical" evidence="7">
    <location>
        <begin position="246"/>
        <end position="266"/>
    </location>
</feature>
<sequence>MPFFSKKKKAQGEEGEAGTSSSEPEKTAAASTMPSAAAPAADADDTDPPPAKAKTETDPEAEPEPEPEPLAPTGTTTSQNTIVYPEGARLALIMTSLYISVFLIALDRLIISTAIPEITNEFHSVTDIGWYGSGYLLTNCAFQLLYGKVYTFFSIKATFLTSVVLFEVGSAVCGAAPSSVAFIVGRAIAGLGAAGIMAGGFVVIVYAVPLHKRPLYQGLFGAVFGVSSVIGPLIGGAFTSNVTWRWCFYINLPFGGVTLLFVGLLLKVPDREETKLPLTQKILQLDLLGTAALLPGTICLLLALQWGGSEYPWSAGRIIALLVVASVLLVVFCLIQVYMPKTATIAPHIFKQRSILAGVWATICFGSSMMIIVYFVPVWFQAIRGESALDSGIRLLPLCLPMVAASIATGVLTSKIGYYTPFLLVGTVFMSIGAGLLTTFQVDTSDAKSVGYQILYGWGLGMGMQAPNLAAQTVLSRKDSAVGLTLIIFTQLLGGAVFLSVGQNVLNSQLLERLSHLQGFDPRLLQTNGATTLIQVLPESVRPAVLEAYNEALRRVLLVALVLACLTVLGALAMEWKSVRKDLPDAKKAAEKGDGKQAEEGGNKGWEETGEDGIEQEKKDETTEKTK</sequence>
<dbReference type="Gene3D" id="1.20.1250.20">
    <property type="entry name" value="MFS general substrate transporter like domains"/>
    <property type="match status" value="1"/>
</dbReference>
<dbReference type="PRINTS" id="PR01036">
    <property type="entry name" value="TCRTETB"/>
</dbReference>
<feature type="domain" description="Major facilitator superfamily (MFS) profile" evidence="8">
    <location>
        <begin position="93"/>
        <end position="582"/>
    </location>
</feature>
<feature type="transmembrane region" description="Helical" evidence="7">
    <location>
        <begin position="183"/>
        <end position="208"/>
    </location>
</feature>
<feature type="region of interest" description="Disordered" evidence="6">
    <location>
        <begin position="584"/>
        <end position="627"/>
    </location>
</feature>
<dbReference type="Proteomes" id="UP001239445">
    <property type="component" value="Unassembled WGS sequence"/>
</dbReference>
<evidence type="ECO:0000313" key="9">
    <source>
        <dbReference type="EMBL" id="KAK1760409.1"/>
    </source>
</evidence>
<dbReference type="PANTHER" id="PTHR23501">
    <property type="entry name" value="MAJOR FACILITATOR SUPERFAMILY"/>
    <property type="match status" value="1"/>
</dbReference>
<dbReference type="PROSITE" id="PS50850">
    <property type="entry name" value="MFS"/>
    <property type="match status" value="1"/>
</dbReference>
<feature type="compositionally biased region" description="Acidic residues" evidence="6">
    <location>
        <begin position="58"/>
        <end position="67"/>
    </location>
</feature>
<evidence type="ECO:0000256" key="2">
    <source>
        <dbReference type="ARBA" id="ARBA00022448"/>
    </source>
</evidence>
<evidence type="ECO:0000256" key="4">
    <source>
        <dbReference type="ARBA" id="ARBA00022989"/>
    </source>
</evidence>
<evidence type="ECO:0000313" key="10">
    <source>
        <dbReference type="Proteomes" id="UP001239445"/>
    </source>
</evidence>
<dbReference type="PANTHER" id="PTHR23501:SF153">
    <property type="entry name" value="AFLATOXIN EFFLUX PUMP, PUTATIVE-RELATED"/>
    <property type="match status" value="1"/>
</dbReference>
<dbReference type="InterPro" id="IPR036259">
    <property type="entry name" value="MFS_trans_sf"/>
</dbReference>
<dbReference type="FunFam" id="1.20.1250.20:FF:000196">
    <property type="entry name" value="MFS toxin efflux pump (AflT)"/>
    <property type="match status" value="1"/>
</dbReference>
<dbReference type="EMBL" id="MU839827">
    <property type="protein sequence ID" value="KAK1760409.1"/>
    <property type="molecule type" value="Genomic_DNA"/>
</dbReference>
<feature type="transmembrane region" description="Helical" evidence="7">
    <location>
        <begin position="128"/>
        <end position="146"/>
    </location>
</feature>
<feature type="transmembrane region" description="Helical" evidence="7">
    <location>
        <begin position="419"/>
        <end position="438"/>
    </location>
</feature>
<proteinExistence type="predicted"/>
<feature type="transmembrane region" description="Helical" evidence="7">
    <location>
        <begin position="318"/>
        <end position="338"/>
    </location>
</feature>
<feature type="transmembrane region" description="Helical" evidence="7">
    <location>
        <begin position="97"/>
        <end position="116"/>
    </location>
</feature>
<evidence type="ECO:0000259" key="8">
    <source>
        <dbReference type="PROSITE" id="PS50850"/>
    </source>
</evidence>
<evidence type="ECO:0000256" key="1">
    <source>
        <dbReference type="ARBA" id="ARBA00004141"/>
    </source>
</evidence>
<dbReference type="SUPFAM" id="SSF103473">
    <property type="entry name" value="MFS general substrate transporter"/>
    <property type="match status" value="1"/>
</dbReference>
<protein>
    <submittedName>
        <fullName evidence="9">Major facilitator superfamily domain-containing protein</fullName>
    </submittedName>
</protein>
<feature type="region of interest" description="Disordered" evidence="6">
    <location>
        <begin position="1"/>
        <end position="79"/>
    </location>
</feature>
<organism evidence="9 10">
    <name type="scientific">Echria macrotheca</name>
    <dbReference type="NCBI Taxonomy" id="438768"/>
    <lineage>
        <taxon>Eukaryota</taxon>
        <taxon>Fungi</taxon>
        <taxon>Dikarya</taxon>
        <taxon>Ascomycota</taxon>
        <taxon>Pezizomycotina</taxon>
        <taxon>Sordariomycetes</taxon>
        <taxon>Sordariomycetidae</taxon>
        <taxon>Sordariales</taxon>
        <taxon>Schizotheciaceae</taxon>
        <taxon>Echria</taxon>
    </lineage>
</organism>
<evidence type="ECO:0000256" key="5">
    <source>
        <dbReference type="ARBA" id="ARBA00023136"/>
    </source>
</evidence>
<feature type="transmembrane region" description="Helical" evidence="7">
    <location>
        <begin position="158"/>
        <end position="177"/>
    </location>
</feature>
<name>A0AAJ0FFY3_9PEZI</name>
<keyword evidence="2" id="KW-0813">Transport</keyword>
<feature type="transmembrane region" description="Helical" evidence="7">
    <location>
        <begin position="287"/>
        <end position="306"/>
    </location>
</feature>
<dbReference type="Gene3D" id="1.20.1720.10">
    <property type="entry name" value="Multidrug resistance protein D"/>
    <property type="match status" value="1"/>
</dbReference>
<dbReference type="AlphaFoldDB" id="A0AAJ0FFY3"/>
<feature type="transmembrane region" description="Helical" evidence="7">
    <location>
        <begin position="215"/>
        <end position="234"/>
    </location>
</feature>
<dbReference type="GO" id="GO:0005886">
    <property type="term" value="C:plasma membrane"/>
    <property type="evidence" value="ECO:0007669"/>
    <property type="project" value="TreeGrafter"/>
</dbReference>
<comment type="subcellular location">
    <subcellularLocation>
        <location evidence="1">Membrane</location>
        <topology evidence="1">Multi-pass membrane protein</topology>
    </subcellularLocation>
</comment>
<keyword evidence="3 7" id="KW-0812">Transmembrane</keyword>
<comment type="caution">
    <text evidence="9">The sequence shown here is derived from an EMBL/GenBank/DDBJ whole genome shotgun (WGS) entry which is preliminary data.</text>
</comment>
<feature type="transmembrane region" description="Helical" evidence="7">
    <location>
        <begin position="556"/>
        <end position="574"/>
    </location>
</feature>
<feature type="transmembrane region" description="Helical" evidence="7">
    <location>
        <begin position="392"/>
        <end position="412"/>
    </location>
</feature>
<evidence type="ECO:0000256" key="3">
    <source>
        <dbReference type="ARBA" id="ARBA00022692"/>
    </source>
</evidence>
<feature type="compositionally biased region" description="Low complexity" evidence="6">
    <location>
        <begin position="17"/>
        <end position="41"/>
    </location>
</feature>
<keyword evidence="4 7" id="KW-1133">Transmembrane helix</keyword>
<dbReference type="CDD" id="cd17502">
    <property type="entry name" value="MFS_Azr1_MDR_like"/>
    <property type="match status" value="1"/>
</dbReference>
<keyword evidence="5 7" id="KW-0472">Membrane</keyword>
<dbReference type="FunFam" id="1.20.1720.10:FF:000012">
    <property type="entry name" value="MFS toxin efflux pump (AflT)"/>
    <property type="match status" value="1"/>
</dbReference>
<feature type="compositionally biased region" description="Basic and acidic residues" evidence="6">
    <location>
        <begin position="584"/>
        <end position="607"/>
    </location>
</feature>
<dbReference type="GO" id="GO:0022857">
    <property type="term" value="F:transmembrane transporter activity"/>
    <property type="evidence" value="ECO:0007669"/>
    <property type="project" value="InterPro"/>
</dbReference>
<accession>A0AAJ0FFY3</accession>
<dbReference type="InterPro" id="IPR020846">
    <property type="entry name" value="MFS_dom"/>
</dbReference>
<dbReference type="InterPro" id="IPR011701">
    <property type="entry name" value="MFS"/>
</dbReference>
<feature type="transmembrane region" description="Helical" evidence="7">
    <location>
        <begin position="359"/>
        <end position="380"/>
    </location>
</feature>
<feature type="transmembrane region" description="Helical" evidence="7">
    <location>
        <begin position="450"/>
        <end position="469"/>
    </location>
</feature>
<evidence type="ECO:0000256" key="6">
    <source>
        <dbReference type="SAM" id="MobiDB-lite"/>
    </source>
</evidence>
<gene>
    <name evidence="9" type="ORF">QBC47DRAFT_367043</name>
</gene>
<reference evidence="9" key="1">
    <citation type="submission" date="2023-06" db="EMBL/GenBank/DDBJ databases">
        <title>Genome-scale phylogeny and comparative genomics of the fungal order Sordariales.</title>
        <authorList>
            <consortium name="Lawrence Berkeley National Laboratory"/>
            <person name="Hensen N."/>
            <person name="Bonometti L."/>
            <person name="Westerberg I."/>
            <person name="Brannstrom I.O."/>
            <person name="Guillou S."/>
            <person name="Cros-Aarteil S."/>
            <person name="Calhoun S."/>
            <person name="Haridas S."/>
            <person name="Kuo A."/>
            <person name="Mondo S."/>
            <person name="Pangilinan J."/>
            <person name="Riley R."/>
            <person name="Labutti K."/>
            <person name="Andreopoulos B."/>
            <person name="Lipzen A."/>
            <person name="Chen C."/>
            <person name="Yanf M."/>
            <person name="Daum C."/>
            <person name="Ng V."/>
            <person name="Clum A."/>
            <person name="Steindorff A."/>
            <person name="Ohm R."/>
            <person name="Martin F."/>
            <person name="Silar P."/>
            <person name="Natvig D."/>
            <person name="Lalanne C."/>
            <person name="Gautier V."/>
            <person name="Ament-Velasquez S.L."/>
            <person name="Kruys A."/>
            <person name="Hutchinson M.I."/>
            <person name="Powell A.J."/>
            <person name="Barry K."/>
            <person name="Miller A.N."/>
            <person name="Grigoriev I.V."/>
            <person name="Debuchy R."/>
            <person name="Gladieux P."/>
            <person name="Thoren M.H."/>
            <person name="Johannesson H."/>
        </authorList>
    </citation>
    <scope>NUCLEOTIDE SEQUENCE</scope>
    <source>
        <strain evidence="9">PSN4</strain>
    </source>
</reference>
<dbReference type="Pfam" id="PF07690">
    <property type="entry name" value="MFS_1"/>
    <property type="match status" value="1"/>
</dbReference>
<feature type="compositionally biased region" description="Basic and acidic residues" evidence="6">
    <location>
        <begin position="615"/>
        <end position="627"/>
    </location>
</feature>